<dbReference type="PANTHER" id="PTHR11028">
    <property type="entry name" value="VACUOLAR ATP SYNTHASE SUBUNIT AC39"/>
    <property type="match status" value="1"/>
</dbReference>
<evidence type="ECO:0000256" key="5">
    <source>
        <dbReference type="PIRNR" id="PIRNR018497"/>
    </source>
</evidence>
<dbReference type="InterPro" id="IPR035067">
    <property type="entry name" value="V-type_ATPase_csu/dsu"/>
</dbReference>
<dbReference type="OrthoDB" id="10250083at2759"/>
<dbReference type="STRING" id="461836.A0A0L0DEA7"/>
<sequence>MSYYSMLGLSTFNIENGFLEALARSFRDALLTRADYQNLMQCERLDDLKLHLSSTDYGNFLADVPGALKTSMLEKRAWDKLVGEFEHMRLQAVQPLAQFMEYIRYQYMIDNVVFLITGTLHGKDAETLLSKCHPLGKFDSMATLTVATTAAELYDYVLVETPLAGYFVNASLQEGDLDEMNIEIIRSTLYKAYLEDFYKFVCSLGGVTASVMKEILEFEADRRSINITINSFGTELSVDDKKKLYPSFGQLYPEGIDKLLKAEDLDMVRAAVDFYTPLDQFFDDVDGIGGDSLEDKFIAHEVHLHKESFNQQYHLGVFYSFLKLKEQEIRNLLWIAECIAQNQRDQMTKFVPMW</sequence>
<accession>A0A0L0DEA7</accession>
<dbReference type="RefSeq" id="XP_013762389.1">
    <property type="nucleotide sequence ID" value="XM_013906935.1"/>
</dbReference>
<name>A0A0L0DEA7_THETB</name>
<dbReference type="InterPro" id="IPR044911">
    <property type="entry name" value="V-type_ATPase_csu/dsu_dom_3"/>
</dbReference>
<dbReference type="InterPro" id="IPR036079">
    <property type="entry name" value="ATPase_csu/dsu_sf"/>
</dbReference>
<dbReference type="PIRSF" id="PIRSF018497">
    <property type="entry name" value="V-ATP_synth_D"/>
    <property type="match status" value="1"/>
</dbReference>
<dbReference type="GeneID" id="25560451"/>
<gene>
    <name evidence="6" type="ORF">AMSG_00657</name>
</gene>
<protein>
    <recommendedName>
        <fullName evidence="5">V-type proton ATPase subunit</fullName>
    </recommendedName>
</protein>
<evidence type="ECO:0000256" key="4">
    <source>
        <dbReference type="ARBA" id="ARBA00023065"/>
    </source>
</evidence>
<evidence type="ECO:0000256" key="1">
    <source>
        <dbReference type="ARBA" id="ARBA00006709"/>
    </source>
</evidence>
<comment type="similarity">
    <text evidence="1 5">Belongs to the V-ATPase V0D/AC39 subunit family.</text>
</comment>
<comment type="subunit">
    <text evidence="5">V-ATPase is a heteromultimeric enzyme made up of two complexes: the ATP-hydrolytic V1 complex and the proton translocation V0 complex.</text>
</comment>
<keyword evidence="7" id="KW-1185">Reference proteome</keyword>
<comment type="function">
    <text evidence="5">Subunit of the V0 complex of vacuolar(H+)-ATPase (V-ATPase), a multisubunit enzyme composed of a peripheral complex (V1) that hydrolyzes ATP and a membrane integral complex (V0) that translocates protons. V-ATPase is responsible for acidifying and maintaining the pH of intracellular compartments and in some cell types, is targeted to the plasma membrane, where it is responsible for acidifying the extracellular environment.</text>
</comment>
<keyword evidence="2 5" id="KW-0813">Transport</keyword>
<keyword evidence="4 5" id="KW-0406">Ion transport</keyword>
<evidence type="ECO:0000313" key="7">
    <source>
        <dbReference type="Proteomes" id="UP000054408"/>
    </source>
</evidence>
<dbReference type="AlphaFoldDB" id="A0A0L0DEA7"/>
<evidence type="ECO:0000256" key="2">
    <source>
        <dbReference type="ARBA" id="ARBA00022448"/>
    </source>
</evidence>
<organism evidence="6 7">
    <name type="scientific">Thecamonas trahens ATCC 50062</name>
    <dbReference type="NCBI Taxonomy" id="461836"/>
    <lineage>
        <taxon>Eukaryota</taxon>
        <taxon>Apusozoa</taxon>
        <taxon>Apusomonadida</taxon>
        <taxon>Apusomonadidae</taxon>
        <taxon>Thecamonas</taxon>
    </lineage>
</organism>
<dbReference type="Proteomes" id="UP000054408">
    <property type="component" value="Unassembled WGS sequence"/>
</dbReference>
<dbReference type="InterPro" id="IPR016727">
    <property type="entry name" value="ATPase_V0-cplx_dsu"/>
</dbReference>
<dbReference type="eggNOG" id="KOG2957">
    <property type="taxonomic scope" value="Eukaryota"/>
</dbReference>
<dbReference type="OMA" id="MTYGYMI"/>
<reference evidence="6 7" key="1">
    <citation type="submission" date="2010-05" db="EMBL/GenBank/DDBJ databases">
        <title>The Genome Sequence of Thecamonas trahens ATCC 50062.</title>
        <authorList>
            <consortium name="The Broad Institute Genome Sequencing Platform"/>
            <person name="Russ C."/>
            <person name="Cuomo C."/>
            <person name="Shea T."/>
            <person name="Young S.K."/>
            <person name="Zeng Q."/>
            <person name="Koehrsen M."/>
            <person name="Haas B."/>
            <person name="Borodovsky M."/>
            <person name="Guigo R."/>
            <person name="Alvarado L."/>
            <person name="Berlin A."/>
            <person name="Bochicchio J."/>
            <person name="Borenstein D."/>
            <person name="Chapman S."/>
            <person name="Chen Z."/>
            <person name="Freedman E."/>
            <person name="Gellesch M."/>
            <person name="Goldberg J."/>
            <person name="Griggs A."/>
            <person name="Gujja S."/>
            <person name="Heilman E."/>
            <person name="Heiman D."/>
            <person name="Hepburn T."/>
            <person name="Howarth C."/>
            <person name="Jen D."/>
            <person name="Larson L."/>
            <person name="Mehta T."/>
            <person name="Park D."/>
            <person name="Pearson M."/>
            <person name="Roberts A."/>
            <person name="Saif S."/>
            <person name="Shenoy N."/>
            <person name="Sisk P."/>
            <person name="Stolte C."/>
            <person name="Sykes S."/>
            <person name="Thomson T."/>
            <person name="Walk T."/>
            <person name="White J."/>
            <person name="Yandava C."/>
            <person name="Burger G."/>
            <person name="Gray M.W."/>
            <person name="Holland P.W.H."/>
            <person name="King N."/>
            <person name="Lang F.B.F."/>
            <person name="Roger A.J."/>
            <person name="Ruiz-Trillo I."/>
            <person name="Lander E."/>
            <person name="Nusbaum C."/>
        </authorList>
    </citation>
    <scope>NUCLEOTIDE SEQUENCE [LARGE SCALE GENOMIC DNA]</scope>
    <source>
        <strain evidence="6 7">ATCC 50062</strain>
    </source>
</reference>
<proteinExistence type="inferred from homology"/>
<evidence type="ECO:0000256" key="3">
    <source>
        <dbReference type="ARBA" id="ARBA00022781"/>
    </source>
</evidence>
<dbReference type="Gene3D" id="1.20.1690.10">
    <property type="entry name" value="V-type ATP synthase subunit C domain"/>
    <property type="match status" value="2"/>
</dbReference>
<dbReference type="Pfam" id="PF01992">
    <property type="entry name" value="vATP-synt_AC39"/>
    <property type="match status" value="1"/>
</dbReference>
<dbReference type="Gene3D" id="1.10.132.50">
    <property type="entry name" value="ATP synthase (C/AC39) subunit, domain 3"/>
    <property type="match status" value="1"/>
</dbReference>
<dbReference type="SUPFAM" id="SSF103486">
    <property type="entry name" value="V-type ATP synthase subunit C"/>
    <property type="match status" value="1"/>
</dbReference>
<dbReference type="GO" id="GO:0033179">
    <property type="term" value="C:proton-transporting V-type ATPase, V0 domain"/>
    <property type="evidence" value="ECO:0007669"/>
    <property type="project" value="InterPro"/>
</dbReference>
<dbReference type="InterPro" id="IPR002843">
    <property type="entry name" value="ATPase_V0-cplx_csu/dsu"/>
</dbReference>
<keyword evidence="3 5" id="KW-0375">Hydrogen ion transport</keyword>
<dbReference type="EMBL" id="GL349435">
    <property type="protein sequence ID" value="KNC50496.1"/>
    <property type="molecule type" value="Genomic_DNA"/>
</dbReference>
<dbReference type="GO" id="GO:0046961">
    <property type="term" value="F:proton-transporting ATPase activity, rotational mechanism"/>
    <property type="evidence" value="ECO:0007669"/>
    <property type="project" value="InterPro"/>
</dbReference>
<dbReference type="FunFam" id="1.20.1690.10:FF:000001">
    <property type="entry name" value="V-type proton ATPase subunit"/>
    <property type="match status" value="1"/>
</dbReference>
<evidence type="ECO:0000313" key="6">
    <source>
        <dbReference type="EMBL" id="KNC50496.1"/>
    </source>
</evidence>